<dbReference type="AlphaFoldDB" id="A0A9D4QF46"/>
<gene>
    <name evidence="1" type="ORF">HPB52_016958</name>
</gene>
<keyword evidence="2" id="KW-1185">Reference proteome</keyword>
<reference evidence="1" key="2">
    <citation type="submission" date="2021-09" db="EMBL/GenBank/DDBJ databases">
        <authorList>
            <person name="Jia N."/>
            <person name="Wang J."/>
            <person name="Shi W."/>
            <person name="Du L."/>
            <person name="Sun Y."/>
            <person name="Zhan W."/>
            <person name="Jiang J."/>
            <person name="Wang Q."/>
            <person name="Zhang B."/>
            <person name="Ji P."/>
            <person name="Sakyi L.B."/>
            <person name="Cui X."/>
            <person name="Yuan T."/>
            <person name="Jiang B."/>
            <person name="Yang W."/>
            <person name="Lam T.T.-Y."/>
            <person name="Chang Q."/>
            <person name="Ding S."/>
            <person name="Wang X."/>
            <person name="Zhu J."/>
            <person name="Ruan X."/>
            <person name="Zhao L."/>
            <person name="Wei J."/>
            <person name="Que T."/>
            <person name="Du C."/>
            <person name="Cheng J."/>
            <person name="Dai P."/>
            <person name="Han X."/>
            <person name="Huang E."/>
            <person name="Gao Y."/>
            <person name="Liu J."/>
            <person name="Shao H."/>
            <person name="Ye R."/>
            <person name="Li L."/>
            <person name="Wei W."/>
            <person name="Wang X."/>
            <person name="Wang C."/>
            <person name="Huo Q."/>
            <person name="Li W."/>
            <person name="Guo W."/>
            <person name="Chen H."/>
            <person name="Chen S."/>
            <person name="Zhou L."/>
            <person name="Zhou L."/>
            <person name="Ni X."/>
            <person name="Tian J."/>
            <person name="Zhou Y."/>
            <person name="Sheng Y."/>
            <person name="Liu T."/>
            <person name="Pan Y."/>
            <person name="Xia L."/>
            <person name="Li J."/>
            <person name="Zhao F."/>
            <person name="Cao W."/>
        </authorList>
    </citation>
    <scope>NUCLEOTIDE SEQUENCE</scope>
    <source>
        <strain evidence="1">Rsan-2018</strain>
        <tissue evidence="1">Larvae</tissue>
    </source>
</reference>
<dbReference type="EMBL" id="JABSTV010001246">
    <property type="protein sequence ID" value="KAH7976604.1"/>
    <property type="molecule type" value="Genomic_DNA"/>
</dbReference>
<sequence>MNRGWFRNRVNDLVMLFPDISEELTVPLYDEAQADAICAFGEQWPQTRAAICSIILKGQFKPDLPRVDGLFFDDVIKGNCDSPCIKHIITPTHGPEPSEESFN</sequence>
<protein>
    <submittedName>
        <fullName evidence="1">Uncharacterized protein</fullName>
    </submittedName>
</protein>
<organism evidence="1 2">
    <name type="scientific">Rhipicephalus sanguineus</name>
    <name type="common">Brown dog tick</name>
    <name type="synonym">Ixodes sanguineus</name>
    <dbReference type="NCBI Taxonomy" id="34632"/>
    <lineage>
        <taxon>Eukaryota</taxon>
        <taxon>Metazoa</taxon>
        <taxon>Ecdysozoa</taxon>
        <taxon>Arthropoda</taxon>
        <taxon>Chelicerata</taxon>
        <taxon>Arachnida</taxon>
        <taxon>Acari</taxon>
        <taxon>Parasitiformes</taxon>
        <taxon>Ixodida</taxon>
        <taxon>Ixodoidea</taxon>
        <taxon>Ixodidae</taxon>
        <taxon>Rhipicephalinae</taxon>
        <taxon>Rhipicephalus</taxon>
        <taxon>Rhipicephalus</taxon>
    </lineage>
</organism>
<reference evidence="1" key="1">
    <citation type="journal article" date="2020" name="Cell">
        <title>Large-Scale Comparative Analyses of Tick Genomes Elucidate Their Genetic Diversity and Vector Capacities.</title>
        <authorList>
            <consortium name="Tick Genome and Microbiome Consortium (TIGMIC)"/>
            <person name="Jia N."/>
            <person name="Wang J."/>
            <person name="Shi W."/>
            <person name="Du L."/>
            <person name="Sun Y."/>
            <person name="Zhan W."/>
            <person name="Jiang J.F."/>
            <person name="Wang Q."/>
            <person name="Zhang B."/>
            <person name="Ji P."/>
            <person name="Bell-Sakyi L."/>
            <person name="Cui X.M."/>
            <person name="Yuan T.T."/>
            <person name="Jiang B.G."/>
            <person name="Yang W.F."/>
            <person name="Lam T.T."/>
            <person name="Chang Q.C."/>
            <person name="Ding S.J."/>
            <person name="Wang X.J."/>
            <person name="Zhu J.G."/>
            <person name="Ruan X.D."/>
            <person name="Zhao L."/>
            <person name="Wei J.T."/>
            <person name="Ye R.Z."/>
            <person name="Que T.C."/>
            <person name="Du C.H."/>
            <person name="Zhou Y.H."/>
            <person name="Cheng J.X."/>
            <person name="Dai P.F."/>
            <person name="Guo W.B."/>
            <person name="Han X.H."/>
            <person name="Huang E.J."/>
            <person name="Li L.F."/>
            <person name="Wei W."/>
            <person name="Gao Y.C."/>
            <person name="Liu J.Z."/>
            <person name="Shao H.Z."/>
            <person name="Wang X."/>
            <person name="Wang C.C."/>
            <person name="Yang T.C."/>
            <person name="Huo Q.B."/>
            <person name="Li W."/>
            <person name="Chen H.Y."/>
            <person name="Chen S.E."/>
            <person name="Zhou L.G."/>
            <person name="Ni X.B."/>
            <person name="Tian J.H."/>
            <person name="Sheng Y."/>
            <person name="Liu T."/>
            <person name="Pan Y.S."/>
            <person name="Xia L.Y."/>
            <person name="Li J."/>
            <person name="Zhao F."/>
            <person name="Cao W.C."/>
        </authorList>
    </citation>
    <scope>NUCLEOTIDE SEQUENCE</scope>
    <source>
        <strain evidence="1">Rsan-2018</strain>
    </source>
</reference>
<evidence type="ECO:0000313" key="1">
    <source>
        <dbReference type="EMBL" id="KAH7976604.1"/>
    </source>
</evidence>
<accession>A0A9D4QF46</accession>
<proteinExistence type="predicted"/>
<dbReference type="Proteomes" id="UP000821837">
    <property type="component" value="Chromosome 10"/>
</dbReference>
<comment type="caution">
    <text evidence="1">The sequence shown here is derived from an EMBL/GenBank/DDBJ whole genome shotgun (WGS) entry which is preliminary data.</text>
</comment>
<name>A0A9D4QF46_RHISA</name>
<evidence type="ECO:0000313" key="2">
    <source>
        <dbReference type="Proteomes" id="UP000821837"/>
    </source>
</evidence>